<sequence>MAFRLALGATDDRLNVWQGQAQEIAMRTMTTLALAALALLGLDGTASAQDKPAQPRACAFPIQHAATPAAPATFQPGRQPAMKLRAVDLKVNACSVLLAANGTVFEAPARAEGPATISPAR</sequence>
<keyword evidence="2" id="KW-1185">Reference proteome</keyword>
<comment type="caution">
    <text evidence="1">The sequence shown here is derived from an EMBL/GenBank/DDBJ whole genome shotgun (WGS) entry which is preliminary data.</text>
</comment>
<accession>A0ABU8RVM6</accession>
<evidence type="ECO:0000313" key="2">
    <source>
        <dbReference type="Proteomes" id="UP001361239"/>
    </source>
</evidence>
<dbReference type="Proteomes" id="UP001361239">
    <property type="component" value="Unassembled WGS sequence"/>
</dbReference>
<reference evidence="1 2" key="1">
    <citation type="submission" date="2024-03" db="EMBL/GenBank/DDBJ databases">
        <authorList>
            <person name="Jo J.-H."/>
        </authorList>
    </citation>
    <scope>NUCLEOTIDE SEQUENCE [LARGE SCALE GENOMIC DNA]</scope>
    <source>
        <strain evidence="1 2">PS1R-30</strain>
    </source>
</reference>
<name>A0ABU8RVM6_9SPHN</name>
<proteinExistence type="predicted"/>
<evidence type="ECO:0000313" key="1">
    <source>
        <dbReference type="EMBL" id="MEJ5976807.1"/>
    </source>
</evidence>
<gene>
    <name evidence="1" type="ORF">WG901_09195</name>
</gene>
<protein>
    <submittedName>
        <fullName evidence="1">Uncharacterized protein</fullName>
    </submittedName>
</protein>
<organism evidence="1 2">
    <name type="scientific">Novosphingobium anseongense</name>
    <dbReference type="NCBI Taxonomy" id="3133436"/>
    <lineage>
        <taxon>Bacteria</taxon>
        <taxon>Pseudomonadati</taxon>
        <taxon>Pseudomonadota</taxon>
        <taxon>Alphaproteobacteria</taxon>
        <taxon>Sphingomonadales</taxon>
        <taxon>Sphingomonadaceae</taxon>
        <taxon>Novosphingobium</taxon>
    </lineage>
</organism>
<dbReference type="EMBL" id="JBBHJZ010000002">
    <property type="protein sequence ID" value="MEJ5976807.1"/>
    <property type="molecule type" value="Genomic_DNA"/>
</dbReference>
<dbReference type="RefSeq" id="WP_339586769.1">
    <property type="nucleotide sequence ID" value="NZ_JBBHJZ010000002.1"/>
</dbReference>